<organism evidence="3 7">
    <name type="scientific">Agathobacter rectalis</name>
    <dbReference type="NCBI Taxonomy" id="39491"/>
    <lineage>
        <taxon>Bacteria</taxon>
        <taxon>Bacillati</taxon>
        <taxon>Bacillota</taxon>
        <taxon>Clostridia</taxon>
        <taxon>Lachnospirales</taxon>
        <taxon>Lachnospiraceae</taxon>
        <taxon>Agathobacter</taxon>
    </lineage>
</organism>
<dbReference type="EMBL" id="JRFS01000035">
    <property type="protein sequence ID" value="PWE82776.1"/>
    <property type="molecule type" value="Genomic_DNA"/>
</dbReference>
<evidence type="ECO:0000313" key="7">
    <source>
        <dbReference type="Proteomes" id="UP000245905"/>
    </source>
</evidence>
<evidence type="ECO:0000313" key="8">
    <source>
        <dbReference type="Proteomes" id="UP000284835"/>
    </source>
</evidence>
<dbReference type="PANTHER" id="PTHR30404">
    <property type="entry name" value="N-ACETYLMURAMOYL-L-ALANINE AMIDASE"/>
    <property type="match status" value="1"/>
</dbReference>
<dbReference type="RefSeq" id="WP_109258520.1">
    <property type="nucleotide sequence ID" value="NZ_JRFS01000035.1"/>
</dbReference>
<dbReference type="InterPro" id="IPR002508">
    <property type="entry name" value="MurNAc-LAA_cat"/>
</dbReference>
<reference evidence="8 9" key="2">
    <citation type="submission" date="2018-08" db="EMBL/GenBank/DDBJ databases">
        <title>A genome reference for cultivated species of the human gut microbiota.</title>
        <authorList>
            <person name="Zou Y."/>
            <person name="Xue W."/>
            <person name="Luo G."/>
        </authorList>
    </citation>
    <scope>NUCLEOTIDE SEQUENCE [LARGE SCALE GENOMIC DNA]</scope>
    <source>
        <strain evidence="6 8">AM30-13AC</strain>
        <strain evidence="5 10">AM44-1AT</strain>
        <strain evidence="4 9">AM54-25XD</strain>
    </source>
</reference>
<evidence type="ECO:0000313" key="4">
    <source>
        <dbReference type="EMBL" id="RGZ16905.1"/>
    </source>
</evidence>
<dbReference type="Pfam" id="PF01520">
    <property type="entry name" value="Amidase_3"/>
    <property type="match status" value="1"/>
</dbReference>
<dbReference type="GO" id="GO:0008745">
    <property type="term" value="F:N-acetylmuramoyl-L-alanine amidase activity"/>
    <property type="evidence" value="ECO:0007669"/>
    <property type="project" value="InterPro"/>
</dbReference>
<proteinExistence type="predicted"/>
<name>A0A2U2EE45_9FIRM</name>
<dbReference type="Proteomes" id="UP000285209">
    <property type="component" value="Unassembled WGS sequence"/>
</dbReference>
<dbReference type="GO" id="GO:0030288">
    <property type="term" value="C:outer membrane-bounded periplasmic space"/>
    <property type="evidence" value="ECO:0007669"/>
    <property type="project" value="TreeGrafter"/>
</dbReference>
<protein>
    <submittedName>
        <fullName evidence="3">N-acetylmuramoyl-L-alanine amidase</fullName>
    </submittedName>
</protein>
<evidence type="ECO:0000313" key="3">
    <source>
        <dbReference type="EMBL" id="PWE82776.1"/>
    </source>
</evidence>
<evidence type="ECO:0000313" key="5">
    <source>
        <dbReference type="EMBL" id="RHA15456.1"/>
    </source>
</evidence>
<keyword evidence="1" id="KW-0378">Hydrolase</keyword>
<evidence type="ECO:0000313" key="9">
    <source>
        <dbReference type="Proteomes" id="UP000285209"/>
    </source>
</evidence>
<dbReference type="Proteomes" id="UP000284835">
    <property type="component" value="Unassembled WGS sequence"/>
</dbReference>
<evidence type="ECO:0000256" key="1">
    <source>
        <dbReference type="ARBA" id="ARBA00022801"/>
    </source>
</evidence>
<dbReference type="InterPro" id="IPR050695">
    <property type="entry name" value="N-acetylmuramoyl_amidase_3"/>
</dbReference>
<feature type="domain" description="MurNAc-LAA" evidence="2">
    <location>
        <begin position="235"/>
        <end position="352"/>
    </location>
</feature>
<dbReference type="CDD" id="cd02696">
    <property type="entry name" value="MurNAc-LAA"/>
    <property type="match status" value="1"/>
</dbReference>
<dbReference type="EMBL" id="QSFB01000003">
    <property type="protein sequence ID" value="RHA15456.1"/>
    <property type="molecule type" value="Genomic_DNA"/>
</dbReference>
<comment type="caution">
    <text evidence="3">The sequence shown here is derived from an EMBL/GenBank/DDBJ whole genome shotgun (WGS) entry which is preliminary data.</text>
</comment>
<sequence length="359" mass="40215">MYRNILKIITVFFVMLALIVPVTLEKLPAINEKYDMAKALEDNVLQNYVKASTDAKQEKNPDEILQEKAGFEDDLRIELPDDSEGERQSISVENDALTQTVYVKLKADVDNYFTKYSMTGRSNHIDSMQYYRNGADGVIAITTDKLYQVKQRIENGYLYLSFVNLHDIYDKVIIIDAGHGGRMTGAVRNGIEEKSINLDIVLALKEQLDSYSGDKRLGIFYTRTTDTNPTLQQRAALANKADADLFISVHCNSYEKGNFTAVSGTQVLYSQSDNRELGSKHLAQICMDNVTAATGNRAFGLLPADDIYIIRTSEAPVALVEVGFMTNRQELDNLANADYQKQAAQGIYNAIMQAFDEGY</sequence>
<gene>
    <name evidence="6" type="ORF">DW775_04325</name>
    <name evidence="5" type="ORF">DW948_03250</name>
    <name evidence="4" type="ORF">DXA03_11315</name>
    <name evidence="3" type="ORF">LD38_13415</name>
</gene>
<dbReference type="SMART" id="SM00646">
    <property type="entry name" value="Ami_3"/>
    <property type="match status" value="1"/>
</dbReference>
<dbReference type="SUPFAM" id="SSF53187">
    <property type="entry name" value="Zn-dependent exopeptidases"/>
    <property type="match status" value="1"/>
</dbReference>
<dbReference type="PANTHER" id="PTHR30404:SF0">
    <property type="entry name" value="N-ACETYLMURAMOYL-L-ALANINE AMIDASE AMIC"/>
    <property type="match status" value="1"/>
</dbReference>
<evidence type="ECO:0000259" key="2">
    <source>
        <dbReference type="SMART" id="SM00646"/>
    </source>
</evidence>
<evidence type="ECO:0000313" key="6">
    <source>
        <dbReference type="EMBL" id="RHD96579.1"/>
    </source>
</evidence>
<reference evidence="3 7" key="1">
    <citation type="submission" date="2014-09" db="EMBL/GenBank/DDBJ databases">
        <title>Butyrate-producing bacteria isolated from human gut.</title>
        <authorList>
            <person name="Zhang Q."/>
            <person name="Zhao L."/>
        </authorList>
    </citation>
    <scope>NUCLEOTIDE SEQUENCE [LARGE SCALE GENOMIC DNA]</scope>
    <source>
        <strain evidence="3 7">R22</strain>
    </source>
</reference>
<dbReference type="EMBL" id="QSDV01000023">
    <property type="protein sequence ID" value="RGZ16905.1"/>
    <property type="molecule type" value="Genomic_DNA"/>
</dbReference>
<dbReference type="EMBL" id="QSJS01000004">
    <property type="protein sequence ID" value="RHD96579.1"/>
    <property type="molecule type" value="Genomic_DNA"/>
</dbReference>
<dbReference type="GO" id="GO:0009253">
    <property type="term" value="P:peptidoglycan catabolic process"/>
    <property type="evidence" value="ECO:0007669"/>
    <property type="project" value="InterPro"/>
</dbReference>
<dbReference type="Gene3D" id="3.40.630.40">
    <property type="entry name" value="Zn-dependent exopeptidases"/>
    <property type="match status" value="1"/>
</dbReference>
<accession>A0A2U2EE45</accession>
<dbReference type="Proteomes" id="UP000245905">
    <property type="component" value="Unassembled WGS sequence"/>
</dbReference>
<evidence type="ECO:0000313" key="10">
    <source>
        <dbReference type="Proteomes" id="UP000286341"/>
    </source>
</evidence>
<dbReference type="Proteomes" id="UP000286341">
    <property type="component" value="Unassembled WGS sequence"/>
</dbReference>
<dbReference type="AlphaFoldDB" id="A0A2U2EE45"/>